<dbReference type="EMBL" id="KZ679130">
    <property type="protein sequence ID" value="PTB77362.1"/>
    <property type="molecule type" value="Genomic_DNA"/>
</dbReference>
<gene>
    <name evidence="2" type="ORF">M440DRAFT_1210599</name>
</gene>
<dbReference type="Proteomes" id="UP000240760">
    <property type="component" value="Unassembled WGS sequence"/>
</dbReference>
<feature type="region of interest" description="Disordered" evidence="1">
    <location>
        <begin position="1"/>
        <end position="40"/>
    </location>
</feature>
<evidence type="ECO:0000313" key="2">
    <source>
        <dbReference type="EMBL" id="PTB77362.1"/>
    </source>
</evidence>
<dbReference type="AlphaFoldDB" id="A0A2T4C764"/>
<name>A0A2T4C764_TRILO</name>
<protein>
    <submittedName>
        <fullName evidence="2">Uncharacterized protein</fullName>
    </submittedName>
</protein>
<keyword evidence="3" id="KW-1185">Reference proteome</keyword>
<feature type="compositionally biased region" description="Basic and acidic residues" evidence="1">
    <location>
        <begin position="1"/>
        <end position="24"/>
    </location>
</feature>
<evidence type="ECO:0000256" key="1">
    <source>
        <dbReference type="SAM" id="MobiDB-lite"/>
    </source>
</evidence>
<evidence type="ECO:0000313" key="3">
    <source>
        <dbReference type="Proteomes" id="UP000240760"/>
    </source>
</evidence>
<organism evidence="2 3">
    <name type="scientific">Trichoderma longibrachiatum ATCC 18648</name>
    <dbReference type="NCBI Taxonomy" id="983965"/>
    <lineage>
        <taxon>Eukaryota</taxon>
        <taxon>Fungi</taxon>
        <taxon>Dikarya</taxon>
        <taxon>Ascomycota</taxon>
        <taxon>Pezizomycotina</taxon>
        <taxon>Sordariomycetes</taxon>
        <taxon>Hypocreomycetidae</taxon>
        <taxon>Hypocreales</taxon>
        <taxon>Hypocreaceae</taxon>
        <taxon>Trichoderma</taxon>
    </lineage>
</organism>
<reference evidence="2 3" key="1">
    <citation type="submission" date="2016-07" db="EMBL/GenBank/DDBJ databases">
        <title>Multiple horizontal gene transfer events from other fungi enriched the ability of initially mycotrophic Trichoderma (Ascomycota) to feed on dead plant biomass.</title>
        <authorList>
            <consortium name="DOE Joint Genome Institute"/>
            <person name="Aerts A."/>
            <person name="Atanasova L."/>
            <person name="Chenthamara K."/>
            <person name="Zhang J."/>
            <person name="Grujic M."/>
            <person name="Henrissat B."/>
            <person name="Kuo A."/>
            <person name="Salamov A."/>
            <person name="Lipzen A."/>
            <person name="Labutti K."/>
            <person name="Barry K."/>
            <person name="Miao Y."/>
            <person name="Rahimi M.J."/>
            <person name="Shen Q."/>
            <person name="Grigoriev I.V."/>
            <person name="Kubicek C.P."/>
            <person name="Druzhinina I.S."/>
        </authorList>
    </citation>
    <scope>NUCLEOTIDE SEQUENCE [LARGE SCALE GENOMIC DNA]</scope>
    <source>
        <strain evidence="2 3">ATCC 18648</strain>
    </source>
</reference>
<proteinExistence type="predicted"/>
<feature type="region of interest" description="Disordered" evidence="1">
    <location>
        <begin position="218"/>
        <end position="246"/>
    </location>
</feature>
<accession>A0A2T4C764</accession>
<feature type="compositionally biased region" description="Polar residues" evidence="1">
    <location>
        <begin position="230"/>
        <end position="243"/>
    </location>
</feature>
<sequence>MTHSRDSERRKGEGETRQKSRGVEDSGISKVGGSGRGSQIRASRYTADEVMLALANQKIGHEARDFIFRSRTGVDFYFSALSGRTTRAGGARASVADARGTGTCELDVHGMAWAWPAQGEVPRPKYRGCYSGGRRFWCVFFCSAVGAQQVSWLGSALLFLTCLLQSVVRPQQRVHTSSMRLFPSLHRPMDAVKENTLLKYIKQPRNMGIATKQLSTTTQYRVGNDARRSPSATSGHRQNQNKTPIAVAAPRLLRRFGLAQDRFPAGEKEGLVPVRA</sequence>